<keyword evidence="3" id="KW-0808">Transferase</keyword>
<dbReference type="Pfam" id="PF13579">
    <property type="entry name" value="Glyco_trans_4_4"/>
    <property type="match status" value="1"/>
</dbReference>
<dbReference type="InterPro" id="IPR001296">
    <property type="entry name" value="Glyco_trans_1"/>
</dbReference>
<feature type="domain" description="Glycosyl transferase family 1" evidence="1">
    <location>
        <begin position="710"/>
        <end position="860"/>
    </location>
</feature>
<dbReference type="SUPFAM" id="SSF53756">
    <property type="entry name" value="UDP-Glycosyltransferase/glycogen phosphorylase"/>
    <property type="match status" value="2"/>
</dbReference>
<accession>A0ABS5E9P1</accession>
<feature type="domain" description="Glycosyltransferase subfamily 4-like N-terminal" evidence="2">
    <location>
        <begin position="508"/>
        <end position="701"/>
    </location>
</feature>
<dbReference type="PANTHER" id="PTHR45947:SF3">
    <property type="entry name" value="SULFOQUINOVOSYL TRANSFERASE SQD2"/>
    <property type="match status" value="1"/>
</dbReference>
<dbReference type="PANTHER" id="PTHR45947">
    <property type="entry name" value="SULFOQUINOVOSYL TRANSFERASE SQD2"/>
    <property type="match status" value="1"/>
</dbReference>
<comment type="caution">
    <text evidence="3">The sequence shown here is derived from an EMBL/GenBank/DDBJ whole genome shotgun (WGS) entry which is preliminary data.</text>
</comment>
<dbReference type="Pfam" id="PF00534">
    <property type="entry name" value="Glycos_transf_1"/>
    <property type="match status" value="1"/>
</dbReference>
<dbReference type="Proteomes" id="UP000677812">
    <property type="component" value="Unassembled WGS sequence"/>
</dbReference>
<dbReference type="CDD" id="cd03823">
    <property type="entry name" value="GT4_ExpE7-like"/>
    <property type="match status" value="1"/>
</dbReference>
<evidence type="ECO:0000313" key="3">
    <source>
        <dbReference type="EMBL" id="MBR0560228.1"/>
    </source>
</evidence>
<dbReference type="EMBL" id="JAGRQH010000006">
    <property type="protein sequence ID" value="MBR0560228.1"/>
    <property type="molecule type" value="Genomic_DNA"/>
</dbReference>
<gene>
    <name evidence="3" type="ORF">KB213_09215</name>
</gene>
<protein>
    <submittedName>
        <fullName evidence="3">Glycosyltransferase</fullName>
        <ecNumber evidence="3">2.4.-.-</ecNumber>
    </submittedName>
</protein>
<evidence type="ECO:0000259" key="1">
    <source>
        <dbReference type="Pfam" id="PF00534"/>
    </source>
</evidence>
<dbReference type="InterPro" id="IPR028098">
    <property type="entry name" value="Glyco_trans_4-like_N"/>
</dbReference>
<organism evidence="3 4">
    <name type="scientific">Neokomagataea anthophila</name>
    <dbReference type="NCBI Taxonomy" id="2826925"/>
    <lineage>
        <taxon>Bacteria</taxon>
        <taxon>Pseudomonadati</taxon>
        <taxon>Pseudomonadota</taxon>
        <taxon>Alphaproteobacteria</taxon>
        <taxon>Acetobacterales</taxon>
        <taxon>Acetobacteraceae</taxon>
        <taxon>Neokomagataea</taxon>
    </lineage>
</organism>
<reference evidence="3 4" key="1">
    <citation type="submission" date="2021-04" db="EMBL/GenBank/DDBJ databases">
        <title>The complete genome sequence of Neokomagataea sp. TBRC 2177.</title>
        <authorList>
            <person name="Charoenyingcharoen P."/>
            <person name="Yukphan P."/>
        </authorList>
    </citation>
    <scope>NUCLEOTIDE SEQUENCE [LARGE SCALE GENOMIC DNA]</scope>
    <source>
        <strain evidence="3 4">TBRC 2177</strain>
    </source>
</reference>
<evidence type="ECO:0000259" key="2">
    <source>
        <dbReference type="Pfam" id="PF13579"/>
    </source>
</evidence>
<dbReference type="InterPro" id="IPR050194">
    <property type="entry name" value="Glycosyltransferase_grp1"/>
</dbReference>
<dbReference type="Gene3D" id="3.40.50.2000">
    <property type="entry name" value="Glycogen Phosphorylase B"/>
    <property type="match status" value="3"/>
</dbReference>
<sequence length="894" mass="101157">MTRIFQTRAIENGSQSEAEEDRAYFSSSIRLQGRRFDDLINERDRLRLELAQLRASRSWKITFPIRCVSGLRHGRFPNGKTLREYGDEFFSLKSRQKIEYIFDKLINLTRRKKEIICRGGIDWNSNQRIVSKLSPLFLIISELAIVQCAKYRVWQKKDILERLGWRVEVVDWRDQAKVMSALQVCTRVIFYRVPGFDAVLAQIAEAHRLALSPRWEVDDLIFDLQEYRQNGNVETLPKAEQDLLFFGVGLFRKAMLACGEGLASTEALAQAMRDAGLRNVGLIENALDLDTLNIVQALPPKKKRDDSEAVWVCYGSGTNTHDADFRQAEQGLLAAMERDERLCLRVVGPVQISQSFERFGARIERLPMRPYAEYLNVLSMSDISIAPLQETLFNDCKSNIKFVEASIVEVASICSPRGPFRSVIVSGENGILAVTDDEWCQAFLRLAEDGAWRSALAQRAKQDVLARYHPDKVAECQVKPLYGVPSVLERQALRVLAVNVYYKPYSFGGATIVAEELVRGLKARGVDVSVVTSRPDEAGRSPGSLRYTVDDVPVLAMTIPETSDRFGWIDNPSNAPHFEAWLEAFKPDVVHIHSVQGLGLSLLRACEVHGVPYVVTLHDAWWLCERQFMVKADGQYCFQTDIDLDVCRKCQSDTVYLADRQRLMMHALERASLLLCPSEMQRQLYIANGISADRIVVNRNGFAWPQRPRKMRRPGEGVRFAYVGGTEDIKGYKLLKKAAEGIDVGGWSLTLVDNKRNLGYQSIRDDEWTIRGTLKVVPGYAQSELDAFYDEVDVLLFPSQWKESYGLTVREALARDVWVVTTAPGGQSEDVVEGVNGTYLPIDGRSESLAAAMRMLMAEPSRFDEYVNPLKETLCTFEAQSDDLLEHLTRVSGR</sequence>
<evidence type="ECO:0000313" key="4">
    <source>
        <dbReference type="Proteomes" id="UP000677812"/>
    </source>
</evidence>
<dbReference type="EC" id="2.4.-.-" evidence="3"/>
<dbReference type="GO" id="GO:0016757">
    <property type="term" value="F:glycosyltransferase activity"/>
    <property type="evidence" value="ECO:0007669"/>
    <property type="project" value="UniProtKB-KW"/>
</dbReference>
<keyword evidence="3" id="KW-0328">Glycosyltransferase</keyword>
<proteinExistence type="predicted"/>
<name>A0ABS5E9P1_9PROT</name>
<keyword evidence="4" id="KW-1185">Reference proteome</keyword>